<protein>
    <submittedName>
        <fullName evidence="9">7-carboxy-7-deazaguanine synthase</fullName>
        <ecNumber evidence="9">4.3.99.3</ecNumber>
    </submittedName>
</protein>
<dbReference type="InterPro" id="IPR013785">
    <property type="entry name" value="Aldolase_TIM"/>
</dbReference>
<accession>A0A3B0VKK0</accession>
<dbReference type="CDD" id="cd01335">
    <property type="entry name" value="Radical_SAM"/>
    <property type="match status" value="1"/>
</dbReference>
<dbReference type="HAMAP" id="MF_00917">
    <property type="entry name" value="QueE"/>
    <property type="match status" value="1"/>
</dbReference>
<dbReference type="SFLD" id="SFLDS00029">
    <property type="entry name" value="Radical_SAM"/>
    <property type="match status" value="1"/>
</dbReference>
<evidence type="ECO:0000256" key="3">
    <source>
        <dbReference type="ARBA" id="ARBA00022723"/>
    </source>
</evidence>
<dbReference type="GO" id="GO:0046872">
    <property type="term" value="F:metal ion binding"/>
    <property type="evidence" value="ECO:0007669"/>
    <property type="project" value="UniProtKB-KW"/>
</dbReference>
<keyword evidence="2" id="KW-0949">S-adenosyl-L-methionine</keyword>
<dbReference type="InterPro" id="IPR058240">
    <property type="entry name" value="rSAM_sf"/>
</dbReference>
<dbReference type="PANTHER" id="PTHR42836:SF1">
    <property type="entry name" value="7-CARBOXY-7-DEAZAGUANINE SYNTHASE"/>
    <property type="match status" value="1"/>
</dbReference>
<dbReference type="PIRSF" id="PIRSF000370">
    <property type="entry name" value="QueE"/>
    <property type="match status" value="1"/>
</dbReference>
<evidence type="ECO:0000256" key="1">
    <source>
        <dbReference type="ARBA" id="ARBA00022485"/>
    </source>
</evidence>
<dbReference type="InterPro" id="IPR007197">
    <property type="entry name" value="rSAM"/>
</dbReference>
<reference evidence="9" key="1">
    <citation type="submission" date="2018-06" db="EMBL/GenBank/DDBJ databases">
        <authorList>
            <person name="Zhirakovskaya E."/>
        </authorList>
    </citation>
    <scope>NUCLEOTIDE SEQUENCE</scope>
</reference>
<dbReference type="EC" id="4.3.99.3" evidence="9"/>
<evidence type="ECO:0000256" key="4">
    <source>
        <dbReference type="ARBA" id="ARBA00022842"/>
    </source>
</evidence>
<dbReference type="Gene3D" id="3.20.20.70">
    <property type="entry name" value="Aldolase class I"/>
    <property type="match status" value="1"/>
</dbReference>
<gene>
    <name evidence="9" type="ORF">MNBD_DELTA04-1790</name>
</gene>
<dbReference type="InterPro" id="IPR024924">
    <property type="entry name" value="7-CO-7-deazaguanine_synth-like"/>
</dbReference>
<evidence type="ECO:0000259" key="8">
    <source>
        <dbReference type="PROSITE" id="PS51918"/>
    </source>
</evidence>
<dbReference type="PROSITE" id="PS51918">
    <property type="entry name" value="RADICAL_SAM"/>
    <property type="match status" value="1"/>
</dbReference>
<dbReference type="EMBL" id="UOEY01000064">
    <property type="protein sequence ID" value="VAW38887.1"/>
    <property type="molecule type" value="Genomic_DNA"/>
</dbReference>
<proteinExistence type="inferred from homology"/>
<dbReference type="AlphaFoldDB" id="A0A3B0VKK0"/>
<dbReference type="GO" id="GO:0016829">
    <property type="term" value="F:lyase activity"/>
    <property type="evidence" value="ECO:0007669"/>
    <property type="project" value="UniProtKB-KW"/>
</dbReference>
<keyword evidence="7 9" id="KW-0456">Lyase</keyword>
<keyword evidence="1" id="KW-0004">4Fe-4S</keyword>
<keyword evidence="4" id="KW-0460">Magnesium</keyword>
<dbReference type="PANTHER" id="PTHR42836">
    <property type="entry name" value="7-CARBOXY-7-DEAZAGUANINE SYNTHASE"/>
    <property type="match status" value="1"/>
</dbReference>
<keyword evidence="5" id="KW-0408">Iron</keyword>
<keyword evidence="6" id="KW-0411">Iron-sulfur</keyword>
<evidence type="ECO:0000256" key="2">
    <source>
        <dbReference type="ARBA" id="ARBA00022691"/>
    </source>
</evidence>
<feature type="domain" description="Radical SAM core" evidence="8">
    <location>
        <begin position="21"/>
        <end position="219"/>
    </location>
</feature>
<name>A0A3B0VKK0_9ZZZZ</name>
<dbReference type="GO" id="GO:0051539">
    <property type="term" value="F:4 iron, 4 sulfur cluster binding"/>
    <property type="evidence" value="ECO:0007669"/>
    <property type="project" value="UniProtKB-KW"/>
</dbReference>
<dbReference type="SUPFAM" id="SSF102114">
    <property type="entry name" value="Radical SAM enzymes"/>
    <property type="match status" value="1"/>
</dbReference>
<organism evidence="9">
    <name type="scientific">hydrothermal vent metagenome</name>
    <dbReference type="NCBI Taxonomy" id="652676"/>
    <lineage>
        <taxon>unclassified sequences</taxon>
        <taxon>metagenomes</taxon>
        <taxon>ecological metagenomes</taxon>
    </lineage>
</organism>
<evidence type="ECO:0000256" key="7">
    <source>
        <dbReference type="ARBA" id="ARBA00023239"/>
    </source>
</evidence>
<evidence type="ECO:0000256" key="5">
    <source>
        <dbReference type="ARBA" id="ARBA00023004"/>
    </source>
</evidence>
<evidence type="ECO:0000313" key="9">
    <source>
        <dbReference type="EMBL" id="VAW38887.1"/>
    </source>
</evidence>
<sequence>MTETHLSISELFYSLQGESTRAGLPCAFIRLAGCNLRCRYCDSKYTWENPGEPRTLTEIGNWLDRYPEVMVELTGGEPLLQEGIYPLLDALLDRGRTVLLETNGSLGIERVPAGVSVILDIKCPDSGMHERTDWQNIALLAARNRKGSGDEIKFVLSSVRDFEWAKAVIDRYQLDRLAVPLLFSPVPELLAATTLAGLILQHRLPVRLQLQLHRLLWPDRDRGV</sequence>
<keyword evidence="3" id="KW-0479">Metal-binding</keyword>
<evidence type="ECO:0000256" key="6">
    <source>
        <dbReference type="ARBA" id="ARBA00023014"/>
    </source>
</evidence>
<dbReference type="Pfam" id="PF04055">
    <property type="entry name" value="Radical_SAM"/>
    <property type="match status" value="1"/>
</dbReference>